<reference evidence="3" key="2">
    <citation type="journal article" date="2022" name="BMC Genomics">
        <title>Comparative genome analysis of mycobacteria focusing on tRNA and non-coding RNA.</title>
        <authorList>
            <person name="Behra P.R.K."/>
            <person name="Pettersson B.M.F."/>
            <person name="Ramesh M."/>
            <person name="Das S."/>
            <person name="Dasgupta S."/>
            <person name="Kirsebom L.A."/>
        </authorList>
    </citation>
    <scope>NUCLEOTIDE SEQUENCE</scope>
    <source>
        <strain evidence="3">DSM 44838</strain>
    </source>
</reference>
<dbReference type="CDD" id="cd05233">
    <property type="entry name" value="SDR_c"/>
    <property type="match status" value="1"/>
</dbReference>
<dbReference type="PANTHER" id="PTHR42760:SF115">
    <property type="entry name" value="3-OXOACYL-[ACYL-CARRIER-PROTEIN] REDUCTASE FABG"/>
    <property type="match status" value="1"/>
</dbReference>
<dbReference type="PRINTS" id="PR00081">
    <property type="entry name" value="GDHRDH"/>
</dbReference>
<keyword evidence="2 3" id="KW-0560">Oxidoreductase</keyword>
<dbReference type="Gene3D" id="3.40.50.720">
    <property type="entry name" value="NAD(P)-binding Rossmann-like Domain"/>
    <property type="match status" value="1"/>
</dbReference>
<dbReference type="PROSITE" id="PS00061">
    <property type="entry name" value="ADH_SHORT"/>
    <property type="match status" value="1"/>
</dbReference>
<protein>
    <submittedName>
        <fullName evidence="3">Glucose 1-dehydrogenase</fullName>
        <ecNumber evidence="3">1.1.1.47</ecNumber>
    </submittedName>
</protein>
<dbReference type="FunFam" id="3.40.50.720:FF:000084">
    <property type="entry name" value="Short-chain dehydrogenase reductase"/>
    <property type="match status" value="1"/>
</dbReference>
<dbReference type="InterPro" id="IPR020904">
    <property type="entry name" value="Sc_DH/Rdtase_CS"/>
</dbReference>
<evidence type="ECO:0000313" key="3">
    <source>
        <dbReference type="EMBL" id="MCV7424732.1"/>
    </source>
</evidence>
<sequence length="261" mass="27188">MAVQDLGRLDGKVAIVTGASRGIGQAIAVKFAEEGAHVIAAARNAADLADTVAQGDGRIVGQQCDVQHADAVKALVDRATNDFGALDVMVNNAGVALQDLLVDTTEADWDTTMNTNVKGTFWGVKFAIPAMKAGGSIINLGSITSFAGEQTSSAYVTSKGAVLMLTKNAAAETARLGIRVNIICPGPVDTPMARVYFEATTGSAERTEEITRMYAPLTGLIPTDDIARAALFLATEESRSMTGSSLLIDGGLLASWDHIES</sequence>
<organism evidence="3 4">
    <name type="scientific">Mycobacterium yunnanensis</name>
    <dbReference type="NCBI Taxonomy" id="368477"/>
    <lineage>
        <taxon>Bacteria</taxon>
        <taxon>Bacillati</taxon>
        <taxon>Actinomycetota</taxon>
        <taxon>Actinomycetes</taxon>
        <taxon>Mycobacteriales</taxon>
        <taxon>Mycobacteriaceae</taxon>
        <taxon>Mycobacterium</taxon>
    </lineage>
</organism>
<reference evidence="3" key="1">
    <citation type="submission" date="2020-07" db="EMBL/GenBank/DDBJ databases">
        <authorList>
            <person name="Pettersson B.M.F."/>
            <person name="Behra P.R.K."/>
            <person name="Ramesh M."/>
            <person name="Das S."/>
            <person name="Dasgupta S."/>
            <person name="Kirsebom L.A."/>
        </authorList>
    </citation>
    <scope>NUCLEOTIDE SEQUENCE</scope>
    <source>
        <strain evidence="3">DSM 44838</strain>
    </source>
</reference>
<dbReference type="PANTHER" id="PTHR42760">
    <property type="entry name" value="SHORT-CHAIN DEHYDROGENASES/REDUCTASES FAMILY MEMBER"/>
    <property type="match status" value="1"/>
</dbReference>
<accession>A0A9X3C5V5</accession>
<dbReference type="PRINTS" id="PR00080">
    <property type="entry name" value="SDRFAMILY"/>
</dbReference>
<dbReference type="EMBL" id="JACKVK010000022">
    <property type="protein sequence ID" value="MCV7424732.1"/>
    <property type="molecule type" value="Genomic_DNA"/>
</dbReference>
<dbReference type="EC" id="1.1.1.47" evidence="3"/>
<dbReference type="RefSeq" id="WP_263999822.1">
    <property type="nucleotide sequence ID" value="NZ_JACKVK010000022.1"/>
</dbReference>
<dbReference type="InterPro" id="IPR002347">
    <property type="entry name" value="SDR_fam"/>
</dbReference>
<evidence type="ECO:0000313" key="4">
    <source>
        <dbReference type="Proteomes" id="UP001141629"/>
    </source>
</evidence>
<dbReference type="InterPro" id="IPR036291">
    <property type="entry name" value="NAD(P)-bd_dom_sf"/>
</dbReference>
<gene>
    <name evidence="3" type="ORF">H7K45_29755</name>
</gene>
<dbReference type="Pfam" id="PF13561">
    <property type="entry name" value="adh_short_C2"/>
    <property type="match status" value="1"/>
</dbReference>
<evidence type="ECO:0000256" key="2">
    <source>
        <dbReference type="ARBA" id="ARBA00023002"/>
    </source>
</evidence>
<proteinExistence type="inferred from homology"/>
<name>A0A9X3C5V5_9MYCO</name>
<dbReference type="Proteomes" id="UP001141629">
    <property type="component" value="Unassembled WGS sequence"/>
</dbReference>
<evidence type="ECO:0000256" key="1">
    <source>
        <dbReference type="ARBA" id="ARBA00006484"/>
    </source>
</evidence>
<dbReference type="GO" id="GO:0047936">
    <property type="term" value="F:glucose 1-dehydrogenase [NAD(P)+] activity"/>
    <property type="evidence" value="ECO:0007669"/>
    <property type="project" value="UniProtKB-EC"/>
</dbReference>
<dbReference type="NCBIfam" id="NF005559">
    <property type="entry name" value="PRK07231.1"/>
    <property type="match status" value="1"/>
</dbReference>
<dbReference type="AlphaFoldDB" id="A0A9X3C5V5"/>
<comment type="similarity">
    <text evidence="1">Belongs to the short-chain dehydrogenases/reductases (SDR) family.</text>
</comment>
<comment type="caution">
    <text evidence="3">The sequence shown here is derived from an EMBL/GenBank/DDBJ whole genome shotgun (WGS) entry which is preliminary data.</text>
</comment>
<dbReference type="SUPFAM" id="SSF51735">
    <property type="entry name" value="NAD(P)-binding Rossmann-fold domains"/>
    <property type="match status" value="1"/>
</dbReference>
<keyword evidence="4" id="KW-1185">Reference proteome</keyword>